<dbReference type="Gene3D" id="1.10.3210.10">
    <property type="entry name" value="Hypothetical protein af1432"/>
    <property type="match status" value="1"/>
</dbReference>
<name>A0AAX4FVS6_9EURY</name>
<gene>
    <name evidence="2" type="ORF">R6Y96_01570</name>
</gene>
<dbReference type="InterPro" id="IPR003607">
    <property type="entry name" value="HD/PDEase_dom"/>
</dbReference>
<dbReference type="KEGG" id="mrc:R6Y96_01570"/>
<dbReference type="GO" id="GO:0006203">
    <property type="term" value="P:dGTP catabolic process"/>
    <property type="evidence" value="ECO:0007669"/>
    <property type="project" value="TreeGrafter"/>
</dbReference>
<dbReference type="PROSITE" id="PS51831">
    <property type="entry name" value="HD"/>
    <property type="match status" value="1"/>
</dbReference>
<organism evidence="2 3">
    <name type="scientific">Methanoculleus receptaculi</name>
    <dbReference type="NCBI Taxonomy" id="394967"/>
    <lineage>
        <taxon>Archaea</taxon>
        <taxon>Methanobacteriati</taxon>
        <taxon>Methanobacteriota</taxon>
        <taxon>Stenosarchaea group</taxon>
        <taxon>Methanomicrobia</taxon>
        <taxon>Methanomicrobiales</taxon>
        <taxon>Methanomicrobiaceae</taxon>
        <taxon>Methanoculleus</taxon>
    </lineage>
</organism>
<evidence type="ECO:0000259" key="1">
    <source>
        <dbReference type="PROSITE" id="PS51831"/>
    </source>
</evidence>
<dbReference type="CDD" id="cd00077">
    <property type="entry name" value="HDc"/>
    <property type="match status" value="1"/>
</dbReference>
<evidence type="ECO:0000313" key="2">
    <source>
        <dbReference type="EMBL" id="WOX57974.1"/>
    </source>
</evidence>
<reference evidence="2 3" key="1">
    <citation type="submission" date="2023-10" db="EMBL/GenBank/DDBJ databases">
        <title>The complete genome sequence of Methanoculleus receptaculi DSM 18860.</title>
        <authorList>
            <person name="Lai S.-J."/>
            <person name="You Y.-T."/>
            <person name="Chen S.-C."/>
        </authorList>
    </citation>
    <scope>NUCLEOTIDE SEQUENCE [LARGE SCALE GENOMIC DNA]</scope>
    <source>
        <strain evidence="2 3">DSM 18860</strain>
    </source>
</reference>
<evidence type="ECO:0000313" key="3">
    <source>
        <dbReference type="Proteomes" id="UP001305652"/>
    </source>
</evidence>
<dbReference type="Proteomes" id="UP001305652">
    <property type="component" value="Chromosome"/>
</dbReference>
<accession>A0AAX4FVS6</accession>
<feature type="domain" description="HD" evidence="1">
    <location>
        <begin position="50"/>
        <end position="160"/>
    </location>
</feature>
<dbReference type="Pfam" id="PF19276">
    <property type="entry name" value="HD_assoc_2"/>
    <property type="match status" value="1"/>
</dbReference>
<dbReference type="PANTHER" id="PTHR11373">
    <property type="entry name" value="DEOXYNUCLEOSIDE TRIPHOSPHATE TRIPHOSPHOHYDROLASE"/>
    <property type="match status" value="1"/>
</dbReference>
<dbReference type="InterPro" id="IPR045509">
    <property type="entry name" value="HD_assoc_2"/>
</dbReference>
<dbReference type="EMBL" id="CP137642">
    <property type="protein sequence ID" value="WOX57974.1"/>
    <property type="molecule type" value="Genomic_DNA"/>
</dbReference>
<proteinExistence type="predicted"/>
<dbReference type="GO" id="GO:0008832">
    <property type="term" value="F:dGTPase activity"/>
    <property type="evidence" value="ECO:0007669"/>
    <property type="project" value="TreeGrafter"/>
</dbReference>
<dbReference type="PANTHER" id="PTHR11373:SF4">
    <property type="entry name" value="DEOXYNUCLEOSIDE TRIPHOSPHATE TRIPHOSPHOHYDROLASE SAMHD1"/>
    <property type="match status" value="1"/>
</dbReference>
<dbReference type="SUPFAM" id="SSF109604">
    <property type="entry name" value="HD-domain/PDEase-like"/>
    <property type="match status" value="1"/>
</dbReference>
<dbReference type="InterPro" id="IPR006674">
    <property type="entry name" value="HD_domain"/>
</dbReference>
<dbReference type="RefSeq" id="WP_318621742.1">
    <property type="nucleotide sequence ID" value="NZ_CP137642.1"/>
</dbReference>
<dbReference type="Pfam" id="PF01966">
    <property type="entry name" value="HD"/>
    <property type="match status" value="1"/>
</dbReference>
<dbReference type="InterPro" id="IPR050135">
    <property type="entry name" value="dGTPase-like"/>
</dbReference>
<dbReference type="SMART" id="SM00471">
    <property type="entry name" value="HDc"/>
    <property type="match status" value="1"/>
</dbReference>
<keyword evidence="3" id="KW-1185">Reference proteome</keyword>
<sequence length="402" mass="44825">MKIIKDPVHGYIEADTLALQLIDTELLQRLRHVSQLGFANLVYPGANHTRFEHSLGTMHLAGLMAGRLGLDEEETRLITTAALLHDTGHGPFSHATEPVMEEYTGRSHHEIDHLLRDGTVAEILEGAGLDPAEVCAIVAGKHHLASIIHGSLDVDRMDYLMRDAHYTGVPYGTVDAQRLIRCTILSETGVALNEGGINTAESLLIARTLMRPAVYFHHVSRIATSMFVHALREELQNVPATDAGELMRMDDAACMERLKHSPHAISRDLARRIYNRDLYKRALYIGDDRVNAVALRQEADPAREREIARAIAETAGVGQDDVLVDIPPIPRALSMEIRVRNTHAMVDIEEVSPIINTLNDTRRHQWRLGVYTPAVHRQVVEQAAMEVLRVKRATKQDKLVVT</sequence>
<dbReference type="GeneID" id="85731805"/>
<dbReference type="AlphaFoldDB" id="A0AAX4FVS6"/>
<protein>
    <submittedName>
        <fullName evidence="2">HD domain-containing protein</fullName>
    </submittedName>
</protein>